<dbReference type="InterPro" id="IPR013517">
    <property type="entry name" value="FG-GAP"/>
</dbReference>
<gene>
    <name evidence="3" type="ORF">POL72_34385</name>
</gene>
<sequence>MTSPVVVTKYLCAAAAIHAVLGCAAGVDLPDEGGSAAPATPTLGVAEQRASAYGWRIIQTIDFNFDGKQDVLWIDPDRSRMAIWFMDGAQLLTPGPILQGPAGRGWIAISNDFNADGMGDVIWRHDQRDLITIWLMDGGRPFAQGPVIPGPRGSGWVIRPNDFNRNLGSDVLFYNEEKKLMTVWLMDGNQLLAPGPFLPGPGGDWDIGPVPDFNFDRIGDVIWNDDVRNLMTVWLMSNTEVLGRGPVIPGPAGEGWEVLWASDFNADGMADVLWSNEDKGLIAVWLMNGVELLDVGPVIPGPIGGGWRAIAAGDVNGDLMTDVVWQRLGTSQMAVWLMNGTHLLSPGPVILGPPGG</sequence>
<dbReference type="PANTHER" id="PTHR46580:SF2">
    <property type="entry name" value="MAM DOMAIN-CONTAINING PROTEIN"/>
    <property type="match status" value="1"/>
</dbReference>
<reference evidence="3 4" key="1">
    <citation type="submission" date="2023-01" db="EMBL/GenBank/DDBJ databases">
        <title>Minimal conservation of predation-associated metabolite biosynthetic gene clusters underscores biosynthetic potential of Myxococcota including descriptions for ten novel species: Archangium lansinium sp. nov., Myxococcus landrumus sp. nov., Nannocystis bai.</title>
        <authorList>
            <person name="Ahearne A."/>
            <person name="Stevens C."/>
            <person name="Dowd S."/>
        </authorList>
    </citation>
    <scope>NUCLEOTIDE SEQUENCE [LARGE SCALE GENOMIC DNA]</scope>
    <source>
        <strain evidence="3 4">WIWO2</strain>
    </source>
</reference>
<evidence type="ECO:0000313" key="4">
    <source>
        <dbReference type="Proteomes" id="UP001217485"/>
    </source>
</evidence>
<protein>
    <submittedName>
        <fullName evidence="3">VCBS repeat-containing protein</fullName>
    </submittedName>
</protein>
<dbReference type="Proteomes" id="UP001217485">
    <property type="component" value="Unassembled WGS sequence"/>
</dbReference>
<evidence type="ECO:0000313" key="3">
    <source>
        <dbReference type="EMBL" id="MDC0682866.1"/>
    </source>
</evidence>
<keyword evidence="1 2" id="KW-0732">Signal</keyword>
<proteinExistence type="predicted"/>
<evidence type="ECO:0000256" key="1">
    <source>
        <dbReference type="ARBA" id="ARBA00022729"/>
    </source>
</evidence>
<dbReference type="RefSeq" id="WP_272101018.1">
    <property type="nucleotide sequence ID" value="NZ_JAQNDK010000004.1"/>
</dbReference>
<name>A0ABT5CCL1_9BACT</name>
<evidence type="ECO:0000256" key="2">
    <source>
        <dbReference type="SAM" id="SignalP"/>
    </source>
</evidence>
<accession>A0ABT5CCL1</accession>
<dbReference type="EMBL" id="JAQNDK010000004">
    <property type="protein sequence ID" value="MDC0682866.1"/>
    <property type="molecule type" value="Genomic_DNA"/>
</dbReference>
<organism evidence="3 4">
    <name type="scientific">Sorangium atrum</name>
    <dbReference type="NCBI Taxonomy" id="2995308"/>
    <lineage>
        <taxon>Bacteria</taxon>
        <taxon>Pseudomonadati</taxon>
        <taxon>Myxococcota</taxon>
        <taxon>Polyangia</taxon>
        <taxon>Polyangiales</taxon>
        <taxon>Polyangiaceae</taxon>
        <taxon>Sorangium</taxon>
    </lineage>
</organism>
<comment type="caution">
    <text evidence="3">The sequence shown here is derived from an EMBL/GenBank/DDBJ whole genome shotgun (WGS) entry which is preliminary data.</text>
</comment>
<feature type="signal peptide" evidence="2">
    <location>
        <begin position="1"/>
        <end position="24"/>
    </location>
</feature>
<feature type="chain" id="PRO_5046037312" evidence="2">
    <location>
        <begin position="25"/>
        <end position="356"/>
    </location>
</feature>
<dbReference type="SUPFAM" id="SSF69318">
    <property type="entry name" value="Integrin alpha N-terminal domain"/>
    <property type="match status" value="2"/>
</dbReference>
<dbReference type="InterPro" id="IPR028994">
    <property type="entry name" value="Integrin_alpha_N"/>
</dbReference>
<keyword evidence="4" id="KW-1185">Reference proteome</keyword>
<dbReference type="Pfam" id="PF13517">
    <property type="entry name" value="FG-GAP_3"/>
    <property type="match status" value="1"/>
</dbReference>
<dbReference type="PANTHER" id="PTHR46580">
    <property type="entry name" value="SENSOR KINASE-RELATED"/>
    <property type="match status" value="1"/>
</dbReference>